<accession>A0AC61ZT90</accession>
<organism evidence="1">
    <name type="scientific">Klebsiella phage phi1_175008</name>
    <dbReference type="NCBI Taxonomy" id="3127744"/>
    <lineage>
        <taxon>Viruses</taxon>
        <taxon>Duplodnaviria</taxon>
        <taxon>Heunggongvirae</taxon>
        <taxon>Uroviricota</taxon>
        <taxon>Caudoviricetes</taxon>
        <taxon>Stephanstirmvirinae</taxon>
    </lineage>
</organism>
<dbReference type="EMBL" id="PP357458">
    <property type="protein sequence ID" value="WWT41165.1"/>
    <property type="molecule type" value="Genomic_DNA"/>
</dbReference>
<name>A0AC61ZT90_9CAUD</name>
<proteinExistence type="predicted"/>
<evidence type="ECO:0000313" key="1">
    <source>
        <dbReference type="EMBL" id="WWT41165.1"/>
    </source>
</evidence>
<sequence>MIKVKKKMISEDAADHLYKCGKVWREYVAGKEVVVVTEHKICPTDLFGDYYKIIQLGIDKGLVQLVTLSQVKAEHFDKCLVEF</sequence>
<reference evidence="1" key="1">
    <citation type="submission" date="2024-02" db="EMBL/GenBank/DDBJ databases">
        <title>Klebsiella phages.</title>
        <authorList>
            <person name="Li J."/>
            <person name="Feng Y."/>
            <person name="Zong Z."/>
        </authorList>
    </citation>
    <scope>NUCLEOTIDE SEQUENCE</scope>
</reference>
<protein>
    <submittedName>
        <fullName evidence="1">Uncharacterized protein</fullName>
    </submittedName>
</protein>